<evidence type="ECO:0000313" key="5">
    <source>
        <dbReference type="Proteomes" id="UP001519460"/>
    </source>
</evidence>
<dbReference type="Gene3D" id="3.30.470.20">
    <property type="entry name" value="ATP-grasp fold, B domain"/>
    <property type="match status" value="1"/>
</dbReference>
<name>A0ABD0LK16_9CAEN</name>
<feature type="domain" description="ATP-grasp" evidence="3">
    <location>
        <begin position="146"/>
        <end position="351"/>
    </location>
</feature>
<dbReference type="Pfam" id="PF13535">
    <property type="entry name" value="ATP-grasp_4"/>
    <property type="match status" value="1"/>
</dbReference>
<dbReference type="EMBL" id="JACVVK020000041">
    <property type="protein sequence ID" value="KAK7499874.1"/>
    <property type="molecule type" value="Genomic_DNA"/>
</dbReference>
<dbReference type="Gene3D" id="3.40.50.20">
    <property type="match status" value="1"/>
</dbReference>
<evidence type="ECO:0000256" key="2">
    <source>
        <dbReference type="SAM" id="MobiDB-lite"/>
    </source>
</evidence>
<proteinExistence type="predicted"/>
<dbReference type="SUPFAM" id="SSF56059">
    <property type="entry name" value="Glutathione synthetase ATP-binding domain-like"/>
    <property type="match status" value="1"/>
</dbReference>
<protein>
    <recommendedName>
        <fullName evidence="3">ATP-grasp domain-containing protein</fullName>
    </recommendedName>
</protein>
<evidence type="ECO:0000256" key="1">
    <source>
        <dbReference type="PROSITE-ProRule" id="PRU00409"/>
    </source>
</evidence>
<dbReference type="GO" id="GO:0005524">
    <property type="term" value="F:ATP binding"/>
    <property type="evidence" value="ECO:0007669"/>
    <property type="project" value="UniProtKB-UniRule"/>
</dbReference>
<feature type="region of interest" description="Disordered" evidence="2">
    <location>
        <begin position="362"/>
        <end position="389"/>
    </location>
</feature>
<evidence type="ECO:0000259" key="3">
    <source>
        <dbReference type="PROSITE" id="PS50975"/>
    </source>
</evidence>
<feature type="compositionally biased region" description="Polar residues" evidence="2">
    <location>
        <begin position="372"/>
        <end position="381"/>
    </location>
</feature>
<dbReference type="PANTHER" id="PTHR48066">
    <property type="entry name" value="CARNOSINE SYNTHASE 1"/>
    <property type="match status" value="1"/>
</dbReference>
<keyword evidence="1" id="KW-0067">ATP-binding</keyword>
<dbReference type="PANTHER" id="PTHR48066:SF1">
    <property type="entry name" value="CARNOSINE SYNTHASE 1"/>
    <property type="match status" value="1"/>
</dbReference>
<comment type="caution">
    <text evidence="4">The sequence shown here is derived from an EMBL/GenBank/DDBJ whole genome shotgun (WGS) entry which is preliminary data.</text>
</comment>
<reference evidence="4 5" key="1">
    <citation type="journal article" date="2023" name="Sci. Data">
        <title>Genome assembly of the Korean intertidal mud-creeper Batillaria attramentaria.</title>
        <authorList>
            <person name="Patra A.K."/>
            <person name="Ho P.T."/>
            <person name="Jun S."/>
            <person name="Lee S.J."/>
            <person name="Kim Y."/>
            <person name="Won Y.J."/>
        </authorList>
    </citation>
    <scope>NUCLEOTIDE SEQUENCE [LARGE SCALE GENOMIC DNA]</scope>
    <source>
        <strain evidence="4">Wonlab-2016</strain>
    </source>
</reference>
<keyword evidence="1" id="KW-0547">Nucleotide-binding</keyword>
<dbReference type="InterPro" id="IPR011761">
    <property type="entry name" value="ATP-grasp"/>
</dbReference>
<dbReference type="AlphaFoldDB" id="A0ABD0LK16"/>
<organism evidence="4 5">
    <name type="scientific">Batillaria attramentaria</name>
    <dbReference type="NCBI Taxonomy" id="370345"/>
    <lineage>
        <taxon>Eukaryota</taxon>
        <taxon>Metazoa</taxon>
        <taxon>Spiralia</taxon>
        <taxon>Lophotrochozoa</taxon>
        <taxon>Mollusca</taxon>
        <taxon>Gastropoda</taxon>
        <taxon>Caenogastropoda</taxon>
        <taxon>Sorbeoconcha</taxon>
        <taxon>Cerithioidea</taxon>
        <taxon>Batillariidae</taxon>
        <taxon>Batillaria</taxon>
    </lineage>
</organism>
<accession>A0ABD0LK16</accession>
<evidence type="ECO:0000313" key="4">
    <source>
        <dbReference type="EMBL" id="KAK7499874.1"/>
    </source>
</evidence>
<dbReference type="InterPro" id="IPR031046">
    <property type="entry name" value="CARNS1"/>
</dbReference>
<sequence>MGTHKQNHLSTDVLHGKRILIVGVIDKRKDPALDVIQRLGMEMFAVGSRPKDQMEGKVKKYILYDSEDHSKDYDHCNEIVEQVLSEIGQVDGCVCFWDTEIPLAALVTARLGKPGIPYLGASAAMSKFLTLHTLASLDGINGERTGTNAMASARYSSRCICVEGLSDIAKYAEESGFPAVLKTEFGTGSCGTKVVHSAEEAAEQFLYVQELYEEHKDRAYLLGASFNRNCVLMELLKGSEHCVDLAIFHGELVCAFVCDKGPHIPPDVFKTVITMPSLLPEDKLESVITAAFECCKALGLDHGVFDVDIMLTKSGPKLIEINPRVGGYWTREFILQCYNVDLVPLACLIACDIKPEFVSEVTNDTAPEDVPSSPSGQSGSLTKEGRPNRVQENGFMKSETKHAALSHACHMVGIHVHPQRHGKVLRSTAAPEVLQDLHEKHELIFIRHELQLREFAHELLFCTVATKAESFGKARDKMIDICQRIGLEADDVSMEELLDYFTQHQSAS</sequence>
<dbReference type="Proteomes" id="UP001519460">
    <property type="component" value="Unassembled WGS sequence"/>
</dbReference>
<gene>
    <name evidence="4" type="ORF">BaRGS_00008965</name>
</gene>
<dbReference type="PROSITE" id="PS50975">
    <property type="entry name" value="ATP_GRASP"/>
    <property type="match status" value="1"/>
</dbReference>
<keyword evidence="5" id="KW-1185">Reference proteome</keyword>